<evidence type="ECO:0000256" key="1">
    <source>
        <dbReference type="ARBA" id="ARBA00004123"/>
    </source>
</evidence>
<keyword evidence="5" id="KW-0862">Zinc</keyword>
<keyword evidence="4 7" id="KW-0863">Zinc-finger</keyword>
<evidence type="ECO:0000313" key="10">
    <source>
        <dbReference type="EMBL" id="ORY15877.1"/>
    </source>
</evidence>
<evidence type="ECO:0000256" key="7">
    <source>
        <dbReference type="PROSITE-ProRule" id="PRU00042"/>
    </source>
</evidence>
<dbReference type="STRING" id="1231657.A0A1Y2A0N9"/>
<evidence type="ECO:0000256" key="8">
    <source>
        <dbReference type="SAM" id="MobiDB-lite"/>
    </source>
</evidence>
<dbReference type="GO" id="GO:0006351">
    <property type="term" value="P:DNA-templated transcription"/>
    <property type="evidence" value="ECO:0007669"/>
    <property type="project" value="InterPro"/>
</dbReference>
<dbReference type="InterPro" id="IPR007219">
    <property type="entry name" value="XnlR_reg_dom"/>
</dbReference>
<dbReference type="AlphaFoldDB" id="A0A1Y2A0N9"/>
<organism evidence="10 11">
    <name type="scientific">Clohesyomyces aquaticus</name>
    <dbReference type="NCBI Taxonomy" id="1231657"/>
    <lineage>
        <taxon>Eukaryota</taxon>
        <taxon>Fungi</taxon>
        <taxon>Dikarya</taxon>
        <taxon>Ascomycota</taxon>
        <taxon>Pezizomycotina</taxon>
        <taxon>Dothideomycetes</taxon>
        <taxon>Pleosporomycetidae</taxon>
        <taxon>Pleosporales</taxon>
        <taxon>Lindgomycetaceae</taxon>
        <taxon>Clohesyomyces</taxon>
    </lineage>
</organism>
<dbReference type="SUPFAM" id="SSF57667">
    <property type="entry name" value="beta-beta-alpha zinc fingers"/>
    <property type="match status" value="1"/>
</dbReference>
<dbReference type="EMBL" id="MCFA01000022">
    <property type="protein sequence ID" value="ORY15877.1"/>
    <property type="molecule type" value="Genomic_DNA"/>
</dbReference>
<sequence length="843" mass="94666">MSTEVQKTPQLPLAHNEVPAKPRSGRTKRVYRCGHCARQFKRSEHCARHERVHSGEKPFDCSYCNRRYARKDLVKRHERSLHAEAYQAAHPSEFLSQPKVSTRDNNGTYSPRIVTLPQQSHPEPSPITPPAEKFALDMSVQTEQAENMHEIPNMMTPPLYGINETYFPHGSLGQKSPPASYTGNNKNVMPVIDSDESFEVFLVAHYNSVQLQSDLGTAIPTVQIADKPPHIIVDPFLLTKEDRDTQRAILEEEAYQAGLRMDDPLPIENEKFSEFQGITSSQFGTASDSFLFSELDEIWPRYSLDQGQSPSGQSPQIQREQFCELPKYNFDDCIHRKLCEDACFRMSSTDTATLLPSVSDLNRFFSGYLDCFHRHFPIIHLPSLDLTETPSPLIFAMCSIGAQYRLERRKAKNLFALAGTMSSYALRAGLPIAVGTPGPAPLWIMQTRVLLSLCGIFSGKTSVVMRTVENLGLFAIDYRLRRSLLSTPKSSRLDWEEWISRESSKRLLCGMFIVSNLISTTFGMNPGFSHTQDLEFEILDDERLWNARSPREWRGLRETRCTKPTITVRDAMAEVLNSQPDNQAHPHLISGFTMLLIMHAVNIHMWSLLQFTDITGLHTGVHAALLSSASATLSRCHQAVLSVRGGEDHGTTWSEAEGPLMFNCQALLRIAHIRLFTNIRAFNRLTLLSDNPDDIFLAVNSYAEAPQTRSSSLTEAVSKAYVGFLSPIKIGHLLVRKTAALSWSIEHAVAGWDAALFLTKWVHTLDKEAVFSPPDAEENAILQGLKQLLVEADSDYDGRGSLAAAIARVWSTFLSDVWVWGVTPKMGFILTQLALAYENDLRL</sequence>
<name>A0A1Y2A0N9_9PLEO</name>
<keyword evidence="2" id="KW-0479">Metal-binding</keyword>
<dbReference type="PANTHER" id="PTHR40626">
    <property type="entry name" value="MIP31509P"/>
    <property type="match status" value="1"/>
</dbReference>
<dbReference type="OrthoDB" id="10018191at2759"/>
<evidence type="ECO:0000256" key="3">
    <source>
        <dbReference type="ARBA" id="ARBA00022737"/>
    </source>
</evidence>
<dbReference type="PROSITE" id="PS50157">
    <property type="entry name" value="ZINC_FINGER_C2H2_2"/>
    <property type="match status" value="2"/>
</dbReference>
<feature type="domain" description="C2H2-type" evidence="9">
    <location>
        <begin position="31"/>
        <end position="58"/>
    </location>
</feature>
<comment type="subcellular location">
    <subcellularLocation>
        <location evidence="1">Nucleus</location>
    </subcellularLocation>
</comment>
<dbReference type="GO" id="GO:0000785">
    <property type="term" value="C:chromatin"/>
    <property type="evidence" value="ECO:0007669"/>
    <property type="project" value="TreeGrafter"/>
</dbReference>
<dbReference type="Proteomes" id="UP000193144">
    <property type="component" value="Unassembled WGS sequence"/>
</dbReference>
<dbReference type="SMART" id="SM00355">
    <property type="entry name" value="ZnF_C2H2"/>
    <property type="match status" value="2"/>
</dbReference>
<dbReference type="GO" id="GO:0000978">
    <property type="term" value="F:RNA polymerase II cis-regulatory region sequence-specific DNA binding"/>
    <property type="evidence" value="ECO:0007669"/>
    <property type="project" value="InterPro"/>
</dbReference>
<evidence type="ECO:0000256" key="5">
    <source>
        <dbReference type="ARBA" id="ARBA00022833"/>
    </source>
</evidence>
<keyword evidence="3" id="KW-0677">Repeat</keyword>
<proteinExistence type="predicted"/>
<evidence type="ECO:0000256" key="2">
    <source>
        <dbReference type="ARBA" id="ARBA00022723"/>
    </source>
</evidence>
<dbReference type="GO" id="GO:0005634">
    <property type="term" value="C:nucleus"/>
    <property type="evidence" value="ECO:0007669"/>
    <property type="project" value="UniProtKB-SubCell"/>
</dbReference>
<dbReference type="InterPro" id="IPR013087">
    <property type="entry name" value="Znf_C2H2_type"/>
</dbReference>
<dbReference type="Pfam" id="PF04082">
    <property type="entry name" value="Fungal_trans"/>
    <property type="match status" value="1"/>
</dbReference>
<dbReference type="PANTHER" id="PTHR40626:SF11">
    <property type="entry name" value="ZINC FINGER PROTEIN YPR022C"/>
    <property type="match status" value="1"/>
</dbReference>
<keyword evidence="11" id="KW-1185">Reference proteome</keyword>
<evidence type="ECO:0000256" key="4">
    <source>
        <dbReference type="ARBA" id="ARBA00022771"/>
    </source>
</evidence>
<reference evidence="10 11" key="1">
    <citation type="submission" date="2016-07" db="EMBL/GenBank/DDBJ databases">
        <title>Pervasive Adenine N6-methylation of Active Genes in Fungi.</title>
        <authorList>
            <consortium name="DOE Joint Genome Institute"/>
            <person name="Mondo S.J."/>
            <person name="Dannebaum R.O."/>
            <person name="Kuo R.C."/>
            <person name="Labutti K."/>
            <person name="Haridas S."/>
            <person name="Kuo A."/>
            <person name="Salamov A."/>
            <person name="Ahrendt S.R."/>
            <person name="Lipzen A."/>
            <person name="Sullivan W."/>
            <person name="Andreopoulos W.B."/>
            <person name="Clum A."/>
            <person name="Lindquist E."/>
            <person name="Daum C."/>
            <person name="Ramamoorthy G.K."/>
            <person name="Gryganskyi A."/>
            <person name="Culley D."/>
            <person name="Magnuson J.K."/>
            <person name="James T.Y."/>
            <person name="O'Malley M.A."/>
            <person name="Stajich J.E."/>
            <person name="Spatafora J.W."/>
            <person name="Visel A."/>
            <person name="Grigoriev I.V."/>
        </authorList>
    </citation>
    <scope>NUCLEOTIDE SEQUENCE [LARGE SCALE GENOMIC DNA]</scope>
    <source>
        <strain evidence="10 11">CBS 115471</strain>
    </source>
</reference>
<evidence type="ECO:0000313" key="11">
    <source>
        <dbReference type="Proteomes" id="UP000193144"/>
    </source>
</evidence>
<protein>
    <submittedName>
        <fullName evidence="10">Fungal-specific transcription factor domain-domain-containing protein</fullName>
    </submittedName>
</protein>
<dbReference type="InterPro" id="IPR036236">
    <property type="entry name" value="Znf_C2H2_sf"/>
</dbReference>
<keyword evidence="6" id="KW-0539">Nucleus</keyword>
<feature type="domain" description="C2H2-type" evidence="9">
    <location>
        <begin position="59"/>
        <end position="87"/>
    </location>
</feature>
<evidence type="ECO:0000256" key="6">
    <source>
        <dbReference type="ARBA" id="ARBA00023242"/>
    </source>
</evidence>
<evidence type="ECO:0000259" key="9">
    <source>
        <dbReference type="PROSITE" id="PS50157"/>
    </source>
</evidence>
<dbReference type="GO" id="GO:0008270">
    <property type="term" value="F:zinc ion binding"/>
    <property type="evidence" value="ECO:0007669"/>
    <property type="project" value="UniProtKB-KW"/>
</dbReference>
<dbReference type="InterPro" id="IPR051059">
    <property type="entry name" value="VerF-like"/>
</dbReference>
<dbReference type="PROSITE" id="PS00028">
    <property type="entry name" value="ZINC_FINGER_C2H2_1"/>
    <property type="match status" value="2"/>
</dbReference>
<dbReference type="Gene3D" id="3.30.160.60">
    <property type="entry name" value="Classic Zinc Finger"/>
    <property type="match status" value="2"/>
</dbReference>
<dbReference type="GO" id="GO:0000981">
    <property type="term" value="F:DNA-binding transcription factor activity, RNA polymerase II-specific"/>
    <property type="evidence" value="ECO:0007669"/>
    <property type="project" value="InterPro"/>
</dbReference>
<dbReference type="CDD" id="cd12148">
    <property type="entry name" value="fungal_TF_MHR"/>
    <property type="match status" value="1"/>
</dbReference>
<feature type="region of interest" description="Disordered" evidence="8">
    <location>
        <begin position="1"/>
        <end position="25"/>
    </location>
</feature>
<accession>A0A1Y2A0N9</accession>
<gene>
    <name evidence="10" type="ORF">BCR34DRAFT_154855</name>
</gene>
<comment type="caution">
    <text evidence="10">The sequence shown here is derived from an EMBL/GenBank/DDBJ whole genome shotgun (WGS) entry which is preliminary data.</text>
</comment>